<dbReference type="SUPFAM" id="SSF53448">
    <property type="entry name" value="Nucleotide-diphospho-sugar transferases"/>
    <property type="match status" value="1"/>
</dbReference>
<dbReference type="InterPro" id="IPR029044">
    <property type="entry name" value="Nucleotide-diphossugar_trans"/>
</dbReference>
<dbReference type="Pfam" id="PF04488">
    <property type="entry name" value="Gly_transf_sug"/>
    <property type="match status" value="1"/>
</dbReference>
<keyword evidence="3" id="KW-0812">Transmembrane</keyword>
<feature type="transmembrane region" description="Helical" evidence="3">
    <location>
        <begin position="46"/>
        <end position="66"/>
    </location>
</feature>
<evidence type="ECO:0000313" key="5">
    <source>
        <dbReference type="Proteomes" id="UP001465976"/>
    </source>
</evidence>
<gene>
    <name evidence="4" type="ORF">V5O48_000417</name>
</gene>
<feature type="compositionally biased region" description="Polar residues" evidence="2">
    <location>
        <begin position="136"/>
        <end position="146"/>
    </location>
</feature>
<sequence>MSPYRERRSTWRDFATTSPLFRKLSIWFLNNGRPAYHQVTRSRKRVALFLCLGLAILVLFVVNLPIPGTGGRPISFDDFRSSTLVYEKEDLQKIWYWEIASGHYPSRKLIPGEIGLKKLADNPGLPPKEEHESTQVHKSSSAVTTTNGVGSKRLYLDIQRRKPNAAYPPRPIPGSIIDLDIVDQHCDFYQDKYTRDCLEVLRDGGALTQGQLRRVNMDDWKYIYLETDHVKRMDTRSDADNTLDTAGNTSYYPRGSNREIPPVKLPPPMKYRTYSQLQTPCDPDYPRLFHMFWTGPFTDKPYMAILSFLYTQNTGLHVENYPEDKGACRPQLWLWVNPGPAGAVHHAGAAAAMMDMVRDSPWMAPFLHSRFRDVIKFKVWDTEEELDSIPEIRDEWRSLTSIFKSHGKGVKPGDGTPEDQYDKLSVVLSDMVRFVLCHRYGGIYLDMDMLFLRDWEELWGWKGAFAYSWSAKSRYNTAVLHMNKNSALGTFLLRTALKQGLNFHPITITFYLKDAHSTGLLHTVPDALFDSAWLNVDNYQRNRPPQPFFTNFIDFFETPVTSSAGPLALGFDGFFRGAFAYHYHNFWWKPFDTTRDWPDLGSRFEENERKARNSTQDSDYVDLRDLDWSAVMKRTFESYIRGERPNMYGEWIKW</sequence>
<protein>
    <recommendedName>
        <fullName evidence="6">Glycosyltransferase family 32 protein</fullName>
    </recommendedName>
</protein>
<keyword evidence="3" id="KW-0472">Membrane</keyword>
<dbReference type="EMBL" id="JBAHYK010000007">
    <property type="protein sequence ID" value="KAL0581601.1"/>
    <property type="molecule type" value="Genomic_DNA"/>
</dbReference>
<evidence type="ECO:0000256" key="2">
    <source>
        <dbReference type="SAM" id="MobiDB-lite"/>
    </source>
</evidence>
<dbReference type="Gene3D" id="3.90.550.20">
    <property type="match status" value="1"/>
</dbReference>
<dbReference type="InterPro" id="IPR007577">
    <property type="entry name" value="GlycoTrfase_DXD_sugar-bd_CS"/>
</dbReference>
<evidence type="ECO:0000256" key="1">
    <source>
        <dbReference type="ARBA" id="ARBA00009003"/>
    </source>
</evidence>
<dbReference type="PANTHER" id="PTHR22851:SF1">
    <property type="entry name" value="GLYCOSYLTRANSFERASE FAMILY 32 PROTEIN"/>
    <property type="match status" value="1"/>
</dbReference>
<feature type="compositionally biased region" description="Polar residues" evidence="2">
    <location>
        <begin position="240"/>
        <end position="251"/>
    </location>
</feature>
<dbReference type="PANTHER" id="PTHR22851">
    <property type="entry name" value="U3 SMALL NUCLEOLAR RNA U3 SNORNA ASSOCIATED PROTEIN"/>
    <property type="match status" value="1"/>
</dbReference>
<feature type="region of interest" description="Disordered" evidence="2">
    <location>
        <begin position="121"/>
        <end position="146"/>
    </location>
</feature>
<name>A0ABR3G185_9AGAR</name>
<accession>A0ABR3G185</accession>
<keyword evidence="5" id="KW-1185">Reference proteome</keyword>
<comment type="caution">
    <text evidence="4">The sequence shown here is derived from an EMBL/GenBank/DDBJ whole genome shotgun (WGS) entry which is preliminary data.</text>
</comment>
<organism evidence="4 5">
    <name type="scientific">Marasmius crinis-equi</name>
    <dbReference type="NCBI Taxonomy" id="585013"/>
    <lineage>
        <taxon>Eukaryota</taxon>
        <taxon>Fungi</taxon>
        <taxon>Dikarya</taxon>
        <taxon>Basidiomycota</taxon>
        <taxon>Agaricomycotina</taxon>
        <taxon>Agaricomycetes</taxon>
        <taxon>Agaricomycetidae</taxon>
        <taxon>Agaricales</taxon>
        <taxon>Marasmiineae</taxon>
        <taxon>Marasmiaceae</taxon>
        <taxon>Marasmius</taxon>
    </lineage>
</organism>
<comment type="similarity">
    <text evidence="1">Belongs to the glycosyltransferase 32 family.</text>
</comment>
<dbReference type="Proteomes" id="UP001465976">
    <property type="component" value="Unassembled WGS sequence"/>
</dbReference>
<evidence type="ECO:0000313" key="4">
    <source>
        <dbReference type="EMBL" id="KAL0581601.1"/>
    </source>
</evidence>
<evidence type="ECO:0008006" key="6">
    <source>
        <dbReference type="Google" id="ProtNLM"/>
    </source>
</evidence>
<feature type="region of interest" description="Disordered" evidence="2">
    <location>
        <begin position="238"/>
        <end position="265"/>
    </location>
</feature>
<reference evidence="4 5" key="1">
    <citation type="submission" date="2024-02" db="EMBL/GenBank/DDBJ databases">
        <title>A draft genome for the cacao thread blight pathogen Marasmius crinis-equi.</title>
        <authorList>
            <person name="Cohen S.P."/>
            <person name="Baruah I.K."/>
            <person name="Amoako-Attah I."/>
            <person name="Bukari Y."/>
            <person name="Meinhardt L.W."/>
            <person name="Bailey B.A."/>
        </authorList>
    </citation>
    <scope>NUCLEOTIDE SEQUENCE [LARGE SCALE GENOMIC DNA]</scope>
    <source>
        <strain evidence="4 5">GH-76</strain>
    </source>
</reference>
<evidence type="ECO:0000256" key="3">
    <source>
        <dbReference type="SAM" id="Phobius"/>
    </source>
</evidence>
<dbReference type="InterPro" id="IPR051733">
    <property type="entry name" value="WD_repeat_DCAF13/WDSOF1"/>
</dbReference>
<keyword evidence="3" id="KW-1133">Transmembrane helix</keyword>
<proteinExistence type="inferred from homology"/>